<dbReference type="Gene3D" id="2.130.10.130">
    <property type="entry name" value="Integrin alpha, N-terminal"/>
    <property type="match status" value="1"/>
</dbReference>
<keyword evidence="2" id="KW-0401">Integrin</keyword>
<dbReference type="PANTHER" id="PTHR16317">
    <property type="entry name" value="INTEGRIN ALPHA REPEAT DOMAIN-CONTAINING"/>
    <property type="match status" value="1"/>
</dbReference>
<gene>
    <name evidence="2" type="ORF">APZ42_034552</name>
</gene>
<dbReference type="SUPFAM" id="SSF69318">
    <property type="entry name" value="Integrin alpha N-terminal domain"/>
    <property type="match status" value="2"/>
</dbReference>
<keyword evidence="3" id="KW-1185">Reference proteome</keyword>
<dbReference type="OrthoDB" id="9996127at2759"/>
<dbReference type="AlphaFoldDB" id="A0A0P5SUV2"/>
<organism evidence="2 3">
    <name type="scientific">Daphnia magna</name>
    <dbReference type="NCBI Taxonomy" id="35525"/>
    <lineage>
        <taxon>Eukaryota</taxon>
        <taxon>Metazoa</taxon>
        <taxon>Ecdysozoa</taxon>
        <taxon>Arthropoda</taxon>
        <taxon>Crustacea</taxon>
        <taxon>Branchiopoda</taxon>
        <taxon>Diplostraca</taxon>
        <taxon>Cladocera</taxon>
        <taxon>Anomopoda</taxon>
        <taxon>Daphniidae</taxon>
        <taxon>Daphnia</taxon>
    </lineage>
</organism>
<dbReference type="EMBL" id="GDIQ01036385">
    <property type="protein sequence ID" value="JAN58352.1"/>
    <property type="molecule type" value="Transcribed_RNA"/>
</dbReference>
<dbReference type="PANTHER" id="PTHR16317:SF1">
    <property type="entry name" value="KICSTOR COMPLEX PROTEIN ITFG2"/>
    <property type="match status" value="1"/>
</dbReference>
<dbReference type="InterPro" id="IPR028994">
    <property type="entry name" value="Integrin_alpha_N"/>
</dbReference>
<accession>A0A0P5SUV2</accession>
<reference evidence="2 3" key="2">
    <citation type="submission" date="2016-03" db="EMBL/GenBank/DDBJ databases">
        <title>EvidentialGene: Evidence-directed Construction of Genes on Genomes.</title>
        <authorList>
            <person name="Gilbert D.G."/>
            <person name="Choi J.-H."/>
            <person name="Mockaitis K."/>
            <person name="Colbourne J."/>
            <person name="Pfrender M."/>
        </authorList>
    </citation>
    <scope>NUCLEOTIDE SEQUENCE [LARGE SCALE GENOMIC DNA]</scope>
    <source>
        <strain evidence="2 3">Xinb3</strain>
        <tissue evidence="2">Complete organism</tissue>
    </source>
</reference>
<dbReference type="Proteomes" id="UP000076858">
    <property type="component" value="Unassembled WGS sequence"/>
</dbReference>
<dbReference type="GO" id="GO:0032006">
    <property type="term" value="P:regulation of TOR signaling"/>
    <property type="evidence" value="ECO:0007669"/>
    <property type="project" value="TreeGrafter"/>
</dbReference>
<dbReference type="GO" id="GO:0007229">
    <property type="term" value="P:integrin-mediated signaling pathway"/>
    <property type="evidence" value="ECO:0007669"/>
    <property type="project" value="UniProtKB-KW"/>
</dbReference>
<evidence type="ECO:0000313" key="3">
    <source>
        <dbReference type="Proteomes" id="UP000076858"/>
    </source>
</evidence>
<evidence type="ECO:0000313" key="2">
    <source>
        <dbReference type="EMBL" id="KZS02858.1"/>
    </source>
</evidence>
<dbReference type="InterPro" id="IPR031793">
    <property type="entry name" value="KICSTOR_ITFG2"/>
</dbReference>
<evidence type="ECO:0000313" key="1">
    <source>
        <dbReference type="EMBL" id="JAN58352.1"/>
    </source>
</evidence>
<name>A0A0P5SUV2_9CRUS</name>
<sequence>MRAVSYVERLEFDFPGSVFKNAFLFGDVDNDKSDELVVGNENGDVFIYKGNASKCWRRANDLGMVTAIGVGDIFNVGRNSLVVVNGEGWCYIFDFLTDTCSDGELPMKPTHVQRIPANTKVLLLHDVNSDGMIELVIGLTDRVVRTYQWINTKLVGLNKWEFANQIGTVAINDMANRTPSLLVAHPGGTFIRLKCKPLENSEEHDKEESRELLSKMSIDYHPLAYSHMRNPNVSTEILGNISQGMSHQDEHQGALYAVATLDGTLMMVRDEQILWSLQVDHQLFALSKLDITGDGREEVVACSWDGQTYIVNQEKQTVRFQFDQSVSAFTAGYYSLNSQAPSLPAFAYATFHNKIYLYYNVSLPRITLRTSSEFLEEKSKNGDDNFVKYLTETSKLSEMFSKILYQTQL</sequence>
<reference evidence="1" key="1">
    <citation type="submission" date="2015-10" db="EMBL/GenBank/DDBJ databases">
        <title>EvidentialGene: Evidence-directed Construction of Complete mRNA Transcriptomes without Genomes.</title>
        <authorList>
            <person name="Gilbert D.G."/>
        </authorList>
    </citation>
    <scope>NUCLEOTIDE SEQUENCE</scope>
</reference>
<dbReference type="STRING" id="35525.A0A0P5SUV2"/>
<dbReference type="EMBL" id="LRGB01003389">
    <property type="protein sequence ID" value="KZS02858.1"/>
    <property type="molecule type" value="Genomic_DNA"/>
</dbReference>
<proteinExistence type="predicted"/>
<dbReference type="Pfam" id="PF15907">
    <property type="entry name" value="Itfg2"/>
    <property type="match status" value="1"/>
</dbReference>
<protein>
    <submittedName>
        <fullName evidence="1 2">Integrin-alpha FG-GAP repeat-containing protein</fullName>
    </submittedName>
</protein>